<dbReference type="EMBL" id="BMZQ01000006">
    <property type="protein sequence ID" value="GHD23605.1"/>
    <property type="molecule type" value="Genomic_DNA"/>
</dbReference>
<organism evidence="2 3">
    <name type="scientific">Tianweitania populi</name>
    <dbReference type="NCBI Taxonomy" id="1607949"/>
    <lineage>
        <taxon>Bacteria</taxon>
        <taxon>Pseudomonadati</taxon>
        <taxon>Pseudomonadota</taxon>
        <taxon>Alphaproteobacteria</taxon>
        <taxon>Hyphomicrobiales</taxon>
        <taxon>Phyllobacteriaceae</taxon>
        <taxon>Tianweitania</taxon>
    </lineage>
</organism>
<protein>
    <recommendedName>
        <fullName evidence="1">DUF6985 domain-containing protein</fullName>
    </recommendedName>
</protein>
<dbReference type="Proteomes" id="UP000630142">
    <property type="component" value="Unassembled WGS sequence"/>
</dbReference>
<dbReference type="AlphaFoldDB" id="A0A8J3DZC4"/>
<accession>A0A8J3DZC4</accession>
<evidence type="ECO:0000259" key="1">
    <source>
        <dbReference type="Pfam" id="PF22481"/>
    </source>
</evidence>
<evidence type="ECO:0000313" key="2">
    <source>
        <dbReference type="EMBL" id="GHD23605.1"/>
    </source>
</evidence>
<dbReference type="Pfam" id="PF22481">
    <property type="entry name" value="DUF6985"/>
    <property type="match status" value="1"/>
</dbReference>
<dbReference type="RefSeq" id="WP_189507294.1">
    <property type="nucleotide sequence ID" value="NZ_BMZQ01000006.1"/>
</dbReference>
<gene>
    <name evidence="2" type="ORF">GCM10016234_38950</name>
</gene>
<sequence>MKRVSLPYFNNIGVEVDEETDLSIPEAAAALNAFISLSPNDRSADAPHIYAYYKDIHLAVGGEEWMDAEMGVPKAPSDIWKSVSPTHLMVIPELVDDGHWYVGVTADCAWEKEHGLWMVWKDGRQICKVGEYDGHASNASAHGDESVRNVVYKALDDEFTTYFEARE</sequence>
<name>A0A8J3DZC4_9HYPH</name>
<dbReference type="InterPro" id="IPR054254">
    <property type="entry name" value="DUF6985"/>
</dbReference>
<reference evidence="2" key="1">
    <citation type="journal article" date="2014" name="Int. J. Syst. Evol. Microbiol.">
        <title>Complete genome sequence of Corynebacterium casei LMG S-19264T (=DSM 44701T), isolated from a smear-ripened cheese.</title>
        <authorList>
            <consortium name="US DOE Joint Genome Institute (JGI-PGF)"/>
            <person name="Walter F."/>
            <person name="Albersmeier A."/>
            <person name="Kalinowski J."/>
            <person name="Ruckert C."/>
        </authorList>
    </citation>
    <scope>NUCLEOTIDE SEQUENCE</scope>
    <source>
        <strain evidence="2">KCTC 42249</strain>
    </source>
</reference>
<keyword evidence="3" id="KW-1185">Reference proteome</keyword>
<feature type="domain" description="DUF6985" evidence="1">
    <location>
        <begin position="4"/>
        <end position="135"/>
    </location>
</feature>
<reference evidence="2" key="2">
    <citation type="submission" date="2020-09" db="EMBL/GenBank/DDBJ databases">
        <authorList>
            <person name="Sun Q."/>
            <person name="Kim S."/>
        </authorList>
    </citation>
    <scope>NUCLEOTIDE SEQUENCE</scope>
    <source>
        <strain evidence="2">KCTC 42249</strain>
    </source>
</reference>
<comment type="caution">
    <text evidence="2">The sequence shown here is derived from an EMBL/GenBank/DDBJ whole genome shotgun (WGS) entry which is preliminary data.</text>
</comment>
<evidence type="ECO:0000313" key="3">
    <source>
        <dbReference type="Proteomes" id="UP000630142"/>
    </source>
</evidence>
<proteinExistence type="predicted"/>